<evidence type="ECO:0000313" key="2">
    <source>
        <dbReference type="Proteomes" id="UP000218334"/>
    </source>
</evidence>
<dbReference type="AlphaFoldDB" id="A0A2H3BAV7"/>
<dbReference type="EMBL" id="KZ293434">
    <property type="protein sequence ID" value="PBK67985.1"/>
    <property type="molecule type" value="Genomic_DNA"/>
</dbReference>
<reference evidence="2" key="1">
    <citation type="journal article" date="2017" name="Nat. Ecol. Evol.">
        <title>Genome expansion and lineage-specific genetic innovations in the forest pathogenic fungi Armillaria.</title>
        <authorList>
            <person name="Sipos G."/>
            <person name="Prasanna A.N."/>
            <person name="Walter M.C."/>
            <person name="O'Connor E."/>
            <person name="Balint B."/>
            <person name="Krizsan K."/>
            <person name="Kiss B."/>
            <person name="Hess J."/>
            <person name="Varga T."/>
            <person name="Slot J."/>
            <person name="Riley R."/>
            <person name="Boka B."/>
            <person name="Rigling D."/>
            <person name="Barry K."/>
            <person name="Lee J."/>
            <person name="Mihaltcheva S."/>
            <person name="LaButti K."/>
            <person name="Lipzen A."/>
            <person name="Waldron R."/>
            <person name="Moloney N.M."/>
            <person name="Sperisen C."/>
            <person name="Kredics L."/>
            <person name="Vagvoelgyi C."/>
            <person name="Patrignani A."/>
            <person name="Fitzpatrick D."/>
            <person name="Nagy I."/>
            <person name="Doyle S."/>
            <person name="Anderson J.B."/>
            <person name="Grigoriev I.V."/>
            <person name="Gueldener U."/>
            <person name="Muensterkoetter M."/>
            <person name="Nagy L.G."/>
        </authorList>
    </citation>
    <scope>NUCLEOTIDE SEQUENCE [LARGE SCALE GENOMIC DNA]</scope>
    <source>
        <strain evidence="2">28-4</strain>
    </source>
</reference>
<evidence type="ECO:0000313" key="1">
    <source>
        <dbReference type="EMBL" id="PBK67985.1"/>
    </source>
</evidence>
<gene>
    <name evidence="1" type="ORF">ARMSODRAFT_976272</name>
</gene>
<keyword evidence="2" id="KW-1185">Reference proteome</keyword>
<proteinExistence type="predicted"/>
<protein>
    <submittedName>
        <fullName evidence="1">Uncharacterized protein</fullName>
    </submittedName>
</protein>
<dbReference type="Proteomes" id="UP000218334">
    <property type="component" value="Unassembled WGS sequence"/>
</dbReference>
<organism evidence="1 2">
    <name type="scientific">Armillaria solidipes</name>
    <dbReference type="NCBI Taxonomy" id="1076256"/>
    <lineage>
        <taxon>Eukaryota</taxon>
        <taxon>Fungi</taxon>
        <taxon>Dikarya</taxon>
        <taxon>Basidiomycota</taxon>
        <taxon>Agaricomycotina</taxon>
        <taxon>Agaricomycetes</taxon>
        <taxon>Agaricomycetidae</taxon>
        <taxon>Agaricales</taxon>
        <taxon>Marasmiineae</taxon>
        <taxon>Physalacriaceae</taxon>
        <taxon>Armillaria</taxon>
    </lineage>
</organism>
<accession>A0A2H3BAV7</accession>
<name>A0A2H3BAV7_9AGAR</name>
<sequence length="173" mass="19566">MRNGGPNGFTRCLMWPLMEPGSFGNATLRYVNGIIFIWSGSFNSSKTYMALLSRADRSPSRRNVWRTSKSIRGSDFPPRRTLDEIFHNEMKILLEGRIQSPRLIGFIKGLLPLQLPCSTRKRGHSQAIFSIAVIVLSVSNIGRDRTEATASRSYCKNSDDHLGFKMFASYYPP</sequence>